<evidence type="ECO:0000256" key="2">
    <source>
        <dbReference type="ARBA" id="ARBA00022448"/>
    </source>
</evidence>
<proteinExistence type="inferred from homology"/>
<evidence type="ECO:0000256" key="4">
    <source>
        <dbReference type="ARBA" id="ARBA00022692"/>
    </source>
</evidence>
<evidence type="ECO:0000256" key="7">
    <source>
        <dbReference type="ARBA" id="ARBA00023136"/>
    </source>
</evidence>
<keyword evidence="7 10" id="KW-0472">Membrane</keyword>
<dbReference type="Proteomes" id="UP000266183">
    <property type="component" value="Chromosome"/>
</dbReference>
<organism evidence="13 14">
    <name type="scientific">Chryseolinea soli</name>
    <dbReference type="NCBI Taxonomy" id="2321403"/>
    <lineage>
        <taxon>Bacteria</taxon>
        <taxon>Pseudomonadati</taxon>
        <taxon>Bacteroidota</taxon>
        <taxon>Cytophagia</taxon>
        <taxon>Cytophagales</taxon>
        <taxon>Fulvivirgaceae</taxon>
        <taxon>Chryseolinea</taxon>
    </lineage>
</organism>
<dbReference type="PANTHER" id="PTHR30069">
    <property type="entry name" value="TONB-DEPENDENT OUTER MEMBRANE RECEPTOR"/>
    <property type="match status" value="1"/>
</dbReference>
<evidence type="ECO:0000256" key="10">
    <source>
        <dbReference type="PROSITE-ProRule" id="PRU01360"/>
    </source>
</evidence>
<protein>
    <submittedName>
        <fullName evidence="13">TonB-dependent receptor</fullName>
    </submittedName>
</protein>
<dbReference type="Pfam" id="PF00593">
    <property type="entry name" value="TonB_dep_Rec_b-barrel"/>
    <property type="match status" value="1"/>
</dbReference>
<evidence type="ECO:0000256" key="11">
    <source>
        <dbReference type="SAM" id="SignalP"/>
    </source>
</evidence>
<keyword evidence="6" id="KW-0798">TonB box</keyword>
<evidence type="ECO:0000313" key="13">
    <source>
        <dbReference type="EMBL" id="AYB31584.1"/>
    </source>
</evidence>
<evidence type="ECO:0000256" key="3">
    <source>
        <dbReference type="ARBA" id="ARBA00022452"/>
    </source>
</evidence>
<accession>A0A385SKV0</accession>
<dbReference type="InterPro" id="IPR000531">
    <property type="entry name" value="Beta-barrel_TonB"/>
</dbReference>
<dbReference type="GO" id="GO:0015344">
    <property type="term" value="F:siderophore uptake transmembrane transporter activity"/>
    <property type="evidence" value="ECO:0007669"/>
    <property type="project" value="TreeGrafter"/>
</dbReference>
<keyword evidence="4 10" id="KW-0812">Transmembrane</keyword>
<dbReference type="EMBL" id="CP032382">
    <property type="protein sequence ID" value="AYB31584.1"/>
    <property type="molecule type" value="Genomic_DNA"/>
</dbReference>
<dbReference type="InterPro" id="IPR039426">
    <property type="entry name" value="TonB-dep_rcpt-like"/>
</dbReference>
<evidence type="ECO:0000256" key="8">
    <source>
        <dbReference type="ARBA" id="ARBA00023170"/>
    </source>
</evidence>
<dbReference type="Gene3D" id="2.170.130.10">
    <property type="entry name" value="TonB-dependent receptor, plug domain"/>
    <property type="match status" value="1"/>
</dbReference>
<dbReference type="GO" id="GO:0044718">
    <property type="term" value="P:siderophore transmembrane transport"/>
    <property type="evidence" value="ECO:0007669"/>
    <property type="project" value="TreeGrafter"/>
</dbReference>
<keyword evidence="9 10" id="KW-0998">Cell outer membrane</keyword>
<dbReference type="PROSITE" id="PS52016">
    <property type="entry name" value="TONB_DEPENDENT_REC_3"/>
    <property type="match status" value="1"/>
</dbReference>
<keyword evidence="8 13" id="KW-0675">Receptor</keyword>
<feature type="signal peptide" evidence="11">
    <location>
        <begin position="1"/>
        <end position="22"/>
    </location>
</feature>
<gene>
    <name evidence="13" type="ORF">D4L85_13850</name>
</gene>
<sequence length="732" mass="81544">MNKSILLLVLFLWPCFCFTASAQAIEKDTIKSTLLGPVTVEGYQDREHALPDVVGMGIFAGKKTDVITLRNGEANLPQNVGRTIFARMPGVNLWDMDGAGTQMNIGTRGTDAHRSIEMNMRQNGYNTNSDMFGYPENHYTAPMQGVKQVQLVRGSAALQFGSQFGGMMNYVMKEGDTSKVFSLESEQTVGSFNFFNSFNAIGGTKGKVNYYAYYDNRHGDGWRPNSAFNYQAMYANIKYRFSEKGSIAFQFSRMDYRQQIAGGQTDAMFEANARQSNRARNYFSPKINVPAILFNYALSPSTHLQITSHVVWGERSSVQFINTANVADTFNTAIGSYNPRQVDRDFYSGFTTEARLLHRYEMGKVKGVLAGGLRYFNGHTKRRQKGKGTSGSDFDLSLIGPYGIDLKFSTLNYAAFVENVFYLGKNFSITPGFRYEVIKSDLTGVINNATFPVAYKGNRTFPLFGAGLQYQVSAGTQLYGNVSQAYRPYLYASITPADQIGQIDPNLKDSKGYDVDAGYRGHLADFINFDINAFYLFYGDKIGKVTATASDNSTYLLTTNVGNSVAKGFEMYVSLSLLGPAKQNTRATDVRLFSSLAYTHARYTSGSVNNGSSDISLVDKRVENVPDWIERGGLEFLYRRFSTTVQMSYVSNQFNDANNTTFLATGLVGEIPAYTLYDWSFNWSFLKPFHVSGGVNNIADTRYFSRRINMYPGPGILPGDGRSFYLSLGFKI</sequence>
<evidence type="ECO:0000256" key="6">
    <source>
        <dbReference type="ARBA" id="ARBA00023077"/>
    </source>
</evidence>
<evidence type="ECO:0000259" key="12">
    <source>
        <dbReference type="Pfam" id="PF00593"/>
    </source>
</evidence>
<evidence type="ECO:0000256" key="1">
    <source>
        <dbReference type="ARBA" id="ARBA00004571"/>
    </source>
</evidence>
<comment type="subcellular location">
    <subcellularLocation>
        <location evidence="1 10">Cell outer membrane</location>
        <topology evidence="1 10">Multi-pass membrane protein</topology>
    </subcellularLocation>
</comment>
<dbReference type="SUPFAM" id="SSF56935">
    <property type="entry name" value="Porins"/>
    <property type="match status" value="1"/>
</dbReference>
<dbReference type="Gene3D" id="2.40.170.20">
    <property type="entry name" value="TonB-dependent receptor, beta-barrel domain"/>
    <property type="match status" value="1"/>
</dbReference>
<keyword evidence="2 10" id="KW-0813">Transport</keyword>
<dbReference type="OrthoDB" id="9758472at2"/>
<reference evidence="14" key="1">
    <citation type="submission" date="2018-09" db="EMBL/GenBank/DDBJ databases">
        <title>Chryseolinea sp. KIS68-18 isolated from soil.</title>
        <authorList>
            <person name="Weon H.-Y."/>
            <person name="Kwon S.-W."/>
            <person name="Lee S.A."/>
        </authorList>
    </citation>
    <scope>NUCLEOTIDE SEQUENCE [LARGE SCALE GENOMIC DNA]</scope>
    <source>
        <strain evidence="14">KIS68-18</strain>
    </source>
</reference>
<evidence type="ECO:0000256" key="5">
    <source>
        <dbReference type="ARBA" id="ARBA00022729"/>
    </source>
</evidence>
<keyword evidence="14" id="KW-1185">Reference proteome</keyword>
<dbReference type="PANTHER" id="PTHR30069:SF29">
    <property type="entry name" value="HEMOGLOBIN AND HEMOGLOBIN-HAPTOGLOBIN-BINDING PROTEIN 1-RELATED"/>
    <property type="match status" value="1"/>
</dbReference>
<feature type="domain" description="TonB-dependent receptor-like beta-barrel" evidence="12">
    <location>
        <begin position="323"/>
        <end position="698"/>
    </location>
</feature>
<evidence type="ECO:0000256" key="9">
    <source>
        <dbReference type="ARBA" id="ARBA00023237"/>
    </source>
</evidence>
<keyword evidence="5 11" id="KW-0732">Signal</keyword>
<feature type="chain" id="PRO_5017392500" evidence="11">
    <location>
        <begin position="23"/>
        <end position="732"/>
    </location>
</feature>
<dbReference type="InterPro" id="IPR036942">
    <property type="entry name" value="Beta-barrel_TonB_sf"/>
</dbReference>
<dbReference type="KEGG" id="chk:D4L85_13850"/>
<dbReference type="InterPro" id="IPR037066">
    <property type="entry name" value="Plug_dom_sf"/>
</dbReference>
<dbReference type="RefSeq" id="WP_119754854.1">
    <property type="nucleotide sequence ID" value="NZ_CP032382.1"/>
</dbReference>
<evidence type="ECO:0000313" key="14">
    <source>
        <dbReference type="Proteomes" id="UP000266183"/>
    </source>
</evidence>
<keyword evidence="3 10" id="KW-1134">Transmembrane beta strand</keyword>
<name>A0A385SKV0_9BACT</name>
<dbReference type="GO" id="GO:0009279">
    <property type="term" value="C:cell outer membrane"/>
    <property type="evidence" value="ECO:0007669"/>
    <property type="project" value="UniProtKB-SubCell"/>
</dbReference>
<comment type="similarity">
    <text evidence="10">Belongs to the TonB-dependent receptor family.</text>
</comment>
<dbReference type="AlphaFoldDB" id="A0A385SKV0"/>